<reference evidence="2 3" key="1">
    <citation type="submission" date="2014-12" db="EMBL/GenBank/DDBJ databases">
        <title>Genomes of Geoalkalibacter ferrihydriticus and Geoalkalibacter subterraneus, two haloalkaliphilic metal-reducing members of the Geobacteraceae.</title>
        <authorList>
            <person name="Badalamenti J.P."/>
            <person name="Torres C.I."/>
            <person name="Krajmalnik-Brown R."/>
            <person name="Bond D.R."/>
        </authorList>
    </citation>
    <scope>NUCLEOTIDE SEQUENCE [LARGE SCALE GENOMIC DNA]</scope>
    <source>
        <strain evidence="2 3">DSM 17813</strain>
    </source>
</reference>
<keyword evidence="3" id="KW-1185">Reference proteome</keyword>
<sequence>MDKEKKEAYRRKIEAQLEEWNAEFDVLKARAKKAGAESQMKFDQQIEELKKRRENVRERLKELQKSSDEAWHKMRDGIDKAVAELKSAWDKAKERF</sequence>
<protein>
    <recommendedName>
        <fullName evidence="4">Coiled coil domain-containing protein</fullName>
    </recommendedName>
</protein>
<comment type="caution">
    <text evidence="2">The sequence shown here is derived from an EMBL/GenBank/DDBJ whole genome shotgun (WGS) entry which is preliminary data.</text>
</comment>
<dbReference type="RefSeq" id="WP_040100910.1">
    <property type="nucleotide sequence ID" value="NZ_JWJD01000009.1"/>
</dbReference>
<name>A0A0C2HS34_9BACT</name>
<gene>
    <name evidence="2" type="ORF">GFER_15645</name>
</gene>
<proteinExistence type="predicted"/>
<accession>A0A0C2HS34</accession>
<evidence type="ECO:0000313" key="3">
    <source>
        <dbReference type="Proteomes" id="UP000035068"/>
    </source>
</evidence>
<evidence type="ECO:0000313" key="2">
    <source>
        <dbReference type="EMBL" id="KIH75577.1"/>
    </source>
</evidence>
<evidence type="ECO:0008006" key="4">
    <source>
        <dbReference type="Google" id="ProtNLM"/>
    </source>
</evidence>
<dbReference type="AlphaFoldDB" id="A0A0C2HS34"/>
<dbReference type="Proteomes" id="UP000035068">
    <property type="component" value="Unassembled WGS sequence"/>
</dbReference>
<organism evidence="2 3">
    <name type="scientific">Geoalkalibacter ferrihydriticus DSM 17813</name>
    <dbReference type="NCBI Taxonomy" id="1121915"/>
    <lineage>
        <taxon>Bacteria</taxon>
        <taxon>Pseudomonadati</taxon>
        <taxon>Thermodesulfobacteriota</taxon>
        <taxon>Desulfuromonadia</taxon>
        <taxon>Desulfuromonadales</taxon>
        <taxon>Geoalkalibacteraceae</taxon>
        <taxon>Geoalkalibacter</taxon>
    </lineage>
</organism>
<keyword evidence="1" id="KW-0175">Coiled coil</keyword>
<feature type="coiled-coil region" evidence="1">
    <location>
        <begin position="3"/>
        <end position="66"/>
    </location>
</feature>
<dbReference type="EMBL" id="JWJD01000009">
    <property type="protein sequence ID" value="KIH75577.1"/>
    <property type="molecule type" value="Genomic_DNA"/>
</dbReference>
<evidence type="ECO:0000256" key="1">
    <source>
        <dbReference type="SAM" id="Coils"/>
    </source>
</evidence>